<feature type="domain" description="YbaK/aminoacyl-tRNA synthetase-associated" evidence="1">
    <location>
        <begin position="26"/>
        <end position="140"/>
    </location>
</feature>
<dbReference type="PANTHER" id="PTHR30411">
    <property type="entry name" value="CYTOPLASMIC PROTEIN"/>
    <property type="match status" value="1"/>
</dbReference>
<dbReference type="AlphaFoldDB" id="A0A9D9E0C0"/>
<dbReference type="Proteomes" id="UP000823615">
    <property type="component" value="Unassembled WGS sequence"/>
</dbReference>
<dbReference type="SUPFAM" id="SSF55826">
    <property type="entry name" value="YbaK/ProRS associated domain"/>
    <property type="match status" value="1"/>
</dbReference>
<sequence>MSLEKAREHLAKYGKDQDIILFEQSSATVREAAADLNTEEGRIAKTMSFILSSGPIVIVAAGDRKIDNRKFKDTFQEKAKMIGPEEVESLTGHPVGGVCPFGVNAGVRVYLDESLKRFDYVYPAAGTPNSAIKLTIKELETTSEYTSWIDVTKLPIQQD</sequence>
<dbReference type="CDD" id="cd04333">
    <property type="entry name" value="ProX_deacylase"/>
    <property type="match status" value="1"/>
</dbReference>
<evidence type="ECO:0000259" key="1">
    <source>
        <dbReference type="Pfam" id="PF04073"/>
    </source>
</evidence>
<gene>
    <name evidence="2" type="ORF">IAA97_04010</name>
</gene>
<evidence type="ECO:0000313" key="2">
    <source>
        <dbReference type="EMBL" id="MBO8436123.1"/>
    </source>
</evidence>
<dbReference type="PANTHER" id="PTHR30411:SF1">
    <property type="entry name" value="CYTOPLASMIC PROTEIN"/>
    <property type="match status" value="1"/>
</dbReference>
<dbReference type="Gene3D" id="3.90.960.10">
    <property type="entry name" value="YbaK/aminoacyl-tRNA synthetase-associated domain"/>
    <property type="match status" value="1"/>
</dbReference>
<dbReference type="InterPro" id="IPR007214">
    <property type="entry name" value="YbaK/aa-tRNA-synth-assoc-dom"/>
</dbReference>
<organism evidence="2 3">
    <name type="scientific">Candidatus Ornithospirochaeta stercoripullorum</name>
    <dbReference type="NCBI Taxonomy" id="2840899"/>
    <lineage>
        <taxon>Bacteria</taxon>
        <taxon>Pseudomonadati</taxon>
        <taxon>Spirochaetota</taxon>
        <taxon>Spirochaetia</taxon>
        <taxon>Spirochaetales</taxon>
        <taxon>Spirochaetaceae</taxon>
        <taxon>Spirochaetaceae incertae sedis</taxon>
        <taxon>Candidatus Ornithospirochaeta</taxon>
    </lineage>
</organism>
<name>A0A9D9E0C0_9SPIO</name>
<dbReference type="EMBL" id="JADIMT010000052">
    <property type="protein sequence ID" value="MBO8436123.1"/>
    <property type="molecule type" value="Genomic_DNA"/>
</dbReference>
<dbReference type="InterPro" id="IPR036754">
    <property type="entry name" value="YbaK/aa-tRNA-synt-asso_dom_sf"/>
</dbReference>
<evidence type="ECO:0000313" key="3">
    <source>
        <dbReference type="Proteomes" id="UP000823615"/>
    </source>
</evidence>
<dbReference type="GO" id="GO:0002161">
    <property type="term" value="F:aminoacyl-tRNA deacylase activity"/>
    <property type="evidence" value="ECO:0007669"/>
    <property type="project" value="InterPro"/>
</dbReference>
<protein>
    <submittedName>
        <fullName evidence="2">YbaK/EbsC family protein</fullName>
    </submittedName>
</protein>
<proteinExistence type="predicted"/>
<reference evidence="2" key="1">
    <citation type="submission" date="2020-10" db="EMBL/GenBank/DDBJ databases">
        <authorList>
            <person name="Gilroy R."/>
        </authorList>
    </citation>
    <scope>NUCLEOTIDE SEQUENCE</scope>
    <source>
        <strain evidence="2">7293</strain>
    </source>
</reference>
<accession>A0A9D9E0C0</accession>
<dbReference type="Pfam" id="PF04073">
    <property type="entry name" value="tRNA_edit"/>
    <property type="match status" value="1"/>
</dbReference>
<comment type="caution">
    <text evidence="2">The sequence shown here is derived from an EMBL/GenBank/DDBJ whole genome shotgun (WGS) entry which is preliminary data.</text>
</comment>
<reference evidence="2" key="2">
    <citation type="journal article" date="2021" name="PeerJ">
        <title>Extensive microbial diversity within the chicken gut microbiome revealed by metagenomics and culture.</title>
        <authorList>
            <person name="Gilroy R."/>
            <person name="Ravi A."/>
            <person name="Getino M."/>
            <person name="Pursley I."/>
            <person name="Horton D.L."/>
            <person name="Alikhan N.F."/>
            <person name="Baker D."/>
            <person name="Gharbi K."/>
            <person name="Hall N."/>
            <person name="Watson M."/>
            <person name="Adriaenssens E.M."/>
            <person name="Foster-Nyarko E."/>
            <person name="Jarju S."/>
            <person name="Secka A."/>
            <person name="Antonio M."/>
            <person name="Oren A."/>
            <person name="Chaudhuri R.R."/>
            <person name="La Ragione R."/>
            <person name="Hildebrand F."/>
            <person name="Pallen M.J."/>
        </authorList>
    </citation>
    <scope>NUCLEOTIDE SEQUENCE</scope>
    <source>
        <strain evidence="2">7293</strain>
    </source>
</reference>